<keyword evidence="2" id="KW-0732">Signal</keyword>
<feature type="region of interest" description="Disordered" evidence="1">
    <location>
        <begin position="128"/>
        <end position="151"/>
    </location>
</feature>
<feature type="region of interest" description="Disordered" evidence="1">
    <location>
        <begin position="42"/>
        <end position="99"/>
    </location>
</feature>
<name>A0AAV8Q7V3_ENSVE</name>
<accession>A0AAV8Q7V3</accession>
<protein>
    <recommendedName>
        <fullName evidence="5">DUF4005 domain-containing protein</fullName>
    </recommendedName>
</protein>
<keyword evidence="4" id="KW-1185">Reference proteome</keyword>
<comment type="caution">
    <text evidence="3">The sequence shown here is derived from an EMBL/GenBank/DDBJ whole genome shotgun (WGS) entry which is preliminary data.</text>
</comment>
<feature type="compositionally biased region" description="Polar residues" evidence="1">
    <location>
        <begin position="76"/>
        <end position="87"/>
    </location>
</feature>
<evidence type="ECO:0000256" key="1">
    <source>
        <dbReference type="SAM" id="MobiDB-lite"/>
    </source>
</evidence>
<feature type="compositionally biased region" description="Pro residues" evidence="1">
    <location>
        <begin position="131"/>
        <end position="142"/>
    </location>
</feature>
<dbReference type="AlphaFoldDB" id="A0AAV8Q7V3"/>
<sequence length="151" mass="17086">MMQRWPSILPLAMMVPRGCCGSSGMQSWLHQPKVRYSWQPWKKEQQETQDDLVPQRRRRQSVTGFGRRRSEEDRLSSGNANPPSFSQVKKKKLASHSPIHDIDTPAARHVYAPHVSIAKVAHSDTLLFHLPQPPSSPPPPLPTSLSRGRVL</sequence>
<dbReference type="EMBL" id="JAQQAF010000008">
    <property type="protein sequence ID" value="KAJ8467209.1"/>
    <property type="molecule type" value="Genomic_DNA"/>
</dbReference>
<feature type="signal peptide" evidence="2">
    <location>
        <begin position="1"/>
        <end position="21"/>
    </location>
</feature>
<evidence type="ECO:0000313" key="4">
    <source>
        <dbReference type="Proteomes" id="UP001222027"/>
    </source>
</evidence>
<feature type="chain" id="PRO_5043361692" description="DUF4005 domain-containing protein" evidence="2">
    <location>
        <begin position="22"/>
        <end position="151"/>
    </location>
</feature>
<evidence type="ECO:0008006" key="5">
    <source>
        <dbReference type="Google" id="ProtNLM"/>
    </source>
</evidence>
<reference evidence="3 4" key="1">
    <citation type="submission" date="2022-12" db="EMBL/GenBank/DDBJ databases">
        <title>Chromosome-scale assembly of the Ensete ventricosum genome.</title>
        <authorList>
            <person name="Dussert Y."/>
            <person name="Stocks J."/>
            <person name="Wendawek A."/>
            <person name="Woldeyes F."/>
            <person name="Nichols R.A."/>
            <person name="Borrell J.S."/>
        </authorList>
    </citation>
    <scope>NUCLEOTIDE SEQUENCE [LARGE SCALE GENOMIC DNA]</scope>
    <source>
        <strain evidence="4">cv. Maze</strain>
        <tissue evidence="3">Seeds</tissue>
    </source>
</reference>
<dbReference type="Proteomes" id="UP001222027">
    <property type="component" value="Unassembled WGS sequence"/>
</dbReference>
<evidence type="ECO:0000256" key="2">
    <source>
        <dbReference type="SAM" id="SignalP"/>
    </source>
</evidence>
<proteinExistence type="predicted"/>
<organism evidence="3 4">
    <name type="scientific">Ensete ventricosum</name>
    <name type="common">Abyssinian banana</name>
    <name type="synonym">Musa ensete</name>
    <dbReference type="NCBI Taxonomy" id="4639"/>
    <lineage>
        <taxon>Eukaryota</taxon>
        <taxon>Viridiplantae</taxon>
        <taxon>Streptophyta</taxon>
        <taxon>Embryophyta</taxon>
        <taxon>Tracheophyta</taxon>
        <taxon>Spermatophyta</taxon>
        <taxon>Magnoliopsida</taxon>
        <taxon>Liliopsida</taxon>
        <taxon>Zingiberales</taxon>
        <taxon>Musaceae</taxon>
        <taxon>Ensete</taxon>
    </lineage>
</organism>
<gene>
    <name evidence="3" type="ORF">OPV22_029761</name>
</gene>
<evidence type="ECO:0000313" key="3">
    <source>
        <dbReference type="EMBL" id="KAJ8467209.1"/>
    </source>
</evidence>